<dbReference type="InterPro" id="IPR017871">
    <property type="entry name" value="ABC_transporter-like_CS"/>
</dbReference>
<feature type="transmembrane region" description="Helical" evidence="9">
    <location>
        <begin position="256"/>
        <end position="278"/>
    </location>
</feature>
<evidence type="ECO:0000313" key="13">
    <source>
        <dbReference type="Proteomes" id="UP000273143"/>
    </source>
</evidence>
<evidence type="ECO:0000313" key="12">
    <source>
        <dbReference type="EMBL" id="AZS50287.1"/>
    </source>
</evidence>
<accession>A0A3S9XD01</accession>
<evidence type="ECO:0000256" key="2">
    <source>
        <dbReference type="ARBA" id="ARBA00022448"/>
    </source>
</evidence>
<dbReference type="CDD" id="cd07346">
    <property type="entry name" value="ABC_6TM_exporters"/>
    <property type="match status" value="1"/>
</dbReference>
<keyword evidence="5" id="KW-0547">Nucleotide-binding</keyword>
<evidence type="ECO:0000259" key="10">
    <source>
        <dbReference type="PROSITE" id="PS50893"/>
    </source>
</evidence>
<dbReference type="Pfam" id="PF00005">
    <property type="entry name" value="ABC_tran"/>
    <property type="match status" value="1"/>
</dbReference>
<evidence type="ECO:0000256" key="3">
    <source>
        <dbReference type="ARBA" id="ARBA00022475"/>
    </source>
</evidence>
<dbReference type="GO" id="GO:0016887">
    <property type="term" value="F:ATP hydrolysis activity"/>
    <property type="evidence" value="ECO:0007669"/>
    <property type="project" value="InterPro"/>
</dbReference>
<keyword evidence="3" id="KW-1003">Cell membrane</keyword>
<keyword evidence="8 9" id="KW-0472">Membrane</keyword>
<dbReference type="InterPro" id="IPR003439">
    <property type="entry name" value="ABC_transporter-like_ATP-bd"/>
</dbReference>
<keyword evidence="2" id="KW-0813">Transport</keyword>
<dbReference type="PROSITE" id="PS50893">
    <property type="entry name" value="ABC_TRANSPORTER_2"/>
    <property type="match status" value="1"/>
</dbReference>
<dbReference type="InterPro" id="IPR039421">
    <property type="entry name" value="Type_1_exporter"/>
</dbReference>
<feature type="transmembrane region" description="Helical" evidence="9">
    <location>
        <begin position="170"/>
        <end position="188"/>
    </location>
</feature>
<dbReference type="PROSITE" id="PS50929">
    <property type="entry name" value="ABC_TM1F"/>
    <property type="match status" value="1"/>
</dbReference>
<keyword evidence="13" id="KW-1185">Reference proteome</keyword>
<dbReference type="GO" id="GO:0005524">
    <property type="term" value="F:ATP binding"/>
    <property type="evidence" value="ECO:0007669"/>
    <property type="project" value="UniProtKB-KW"/>
</dbReference>
<dbReference type="PANTHER" id="PTHR43394">
    <property type="entry name" value="ATP-DEPENDENT PERMEASE MDL1, MITOCHONDRIAL"/>
    <property type="match status" value="1"/>
</dbReference>
<dbReference type="GO" id="GO:0015421">
    <property type="term" value="F:ABC-type oligopeptide transporter activity"/>
    <property type="evidence" value="ECO:0007669"/>
    <property type="project" value="TreeGrafter"/>
</dbReference>
<dbReference type="InterPro" id="IPR027417">
    <property type="entry name" value="P-loop_NTPase"/>
</dbReference>
<dbReference type="InterPro" id="IPR003593">
    <property type="entry name" value="AAA+_ATPase"/>
</dbReference>
<evidence type="ECO:0000256" key="7">
    <source>
        <dbReference type="ARBA" id="ARBA00022989"/>
    </source>
</evidence>
<dbReference type="SUPFAM" id="SSF90123">
    <property type="entry name" value="ABC transporter transmembrane region"/>
    <property type="match status" value="1"/>
</dbReference>
<dbReference type="PROSITE" id="PS00211">
    <property type="entry name" value="ABC_TRANSPORTER_1"/>
    <property type="match status" value="1"/>
</dbReference>
<dbReference type="EMBL" id="CP029822">
    <property type="protein sequence ID" value="AZS50287.1"/>
    <property type="molecule type" value="Genomic_DNA"/>
</dbReference>
<feature type="domain" description="ABC transmembrane type-1" evidence="11">
    <location>
        <begin position="26"/>
        <end position="311"/>
    </location>
</feature>
<feature type="transmembrane region" description="Helical" evidence="9">
    <location>
        <begin position="200"/>
        <end position="220"/>
    </location>
</feature>
<organism evidence="12 13">
    <name type="scientific">Entomomonas moraniae</name>
    <dbReference type="NCBI Taxonomy" id="2213226"/>
    <lineage>
        <taxon>Bacteria</taxon>
        <taxon>Pseudomonadati</taxon>
        <taxon>Pseudomonadota</taxon>
        <taxon>Gammaproteobacteria</taxon>
        <taxon>Pseudomonadales</taxon>
        <taxon>Pseudomonadaceae</taxon>
        <taxon>Entomomonas</taxon>
    </lineage>
</organism>
<dbReference type="Gene3D" id="3.40.50.300">
    <property type="entry name" value="P-loop containing nucleotide triphosphate hydrolases"/>
    <property type="match status" value="1"/>
</dbReference>
<comment type="subcellular location">
    <subcellularLocation>
        <location evidence="1">Cell membrane</location>
        <topology evidence="1">Multi-pass membrane protein</topology>
    </subcellularLocation>
</comment>
<evidence type="ECO:0000256" key="8">
    <source>
        <dbReference type="ARBA" id="ARBA00023136"/>
    </source>
</evidence>
<dbReference type="InterPro" id="IPR036640">
    <property type="entry name" value="ABC1_TM_sf"/>
</dbReference>
<protein>
    <submittedName>
        <fullName evidence="12">ABC transporter ATP-binding protein</fullName>
    </submittedName>
</protein>
<evidence type="ECO:0000256" key="5">
    <source>
        <dbReference type="ARBA" id="ARBA00022741"/>
    </source>
</evidence>
<dbReference type="Gene3D" id="1.20.1560.10">
    <property type="entry name" value="ABC transporter type 1, transmembrane domain"/>
    <property type="match status" value="1"/>
</dbReference>
<dbReference type="InterPro" id="IPR011527">
    <property type="entry name" value="ABC1_TM_dom"/>
</dbReference>
<keyword evidence="6 12" id="KW-0067">ATP-binding</keyword>
<gene>
    <name evidence="12" type="ORF">DM558_05640</name>
</gene>
<sequence length="588" mass="66187">MLIKWFAPLQRVIHYSGRKPQMFYQGVLLRIAERIFDLLPFFIAYLWFSYIYKQINTLNQQQLIISLVVVIISLVVVLILQLICSYYGYLKSFVGSYHIIAGYRERIIDQIHAMPLGEIQNQRVGELTEVVTSDVKKLEGIFTHSVADILSASCASLVIFLVLVCYNWQLALALIIPLPIAVVILEKVKKYFLLQSKQKQQLFAQISGLLVEFIMGIRTLRLFNKSELWLNKLNLQFIKLKDNNLQVEAFGGGAVMLFRLLVEFGLVALLVMMAYLITAKQVTPLDWLLFILIGHKLLQPLLTLPESITIFRYAIESETLLQQLLDTPLLKEPQQPKKISNFTIALENVSFSYEVKPILQDISFTVPQGTLTAIVGPSGSGKTTLLNLLARFYEPQQGTIKIGGIAIDEIGTEGLYQYLSMVFQQVLLHQGSIVDNVAIGSPNASQQQIEEACKVAYCDNFINNLEHGYQTVIGETGSGLSGGERQRISIARALLKDAPILLLDEATASVDPIAQYEIQQALSKLAQGRTVVMIAHRLNTIRYAEQIIVLDQGKIVGCGKHNDLLKHNKLYQQLWQAQSIEHLIAEEN</sequence>
<dbReference type="FunFam" id="3.40.50.300:FF:000221">
    <property type="entry name" value="Multidrug ABC transporter ATP-binding protein"/>
    <property type="match status" value="1"/>
</dbReference>
<dbReference type="KEGG" id="emo:DM558_05640"/>
<dbReference type="RefSeq" id="WP_127162530.1">
    <property type="nucleotide sequence ID" value="NZ_CP029822.1"/>
</dbReference>
<keyword evidence="7 9" id="KW-1133">Transmembrane helix</keyword>
<feature type="transmembrane region" description="Helical" evidence="9">
    <location>
        <begin position="35"/>
        <end position="52"/>
    </location>
</feature>
<dbReference type="SMART" id="SM00382">
    <property type="entry name" value="AAA"/>
    <property type="match status" value="1"/>
</dbReference>
<keyword evidence="4 9" id="KW-0812">Transmembrane</keyword>
<name>A0A3S9XD01_9GAMM</name>
<feature type="transmembrane region" description="Helical" evidence="9">
    <location>
        <begin position="146"/>
        <end position="164"/>
    </location>
</feature>
<dbReference type="GO" id="GO:0005886">
    <property type="term" value="C:plasma membrane"/>
    <property type="evidence" value="ECO:0007669"/>
    <property type="project" value="UniProtKB-SubCell"/>
</dbReference>
<evidence type="ECO:0000256" key="4">
    <source>
        <dbReference type="ARBA" id="ARBA00022692"/>
    </source>
</evidence>
<dbReference type="PANTHER" id="PTHR43394:SF1">
    <property type="entry name" value="ATP-BINDING CASSETTE SUB-FAMILY B MEMBER 10, MITOCHONDRIAL"/>
    <property type="match status" value="1"/>
</dbReference>
<dbReference type="Pfam" id="PF00664">
    <property type="entry name" value="ABC_membrane"/>
    <property type="match status" value="1"/>
</dbReference>
<dbReference type="Proteomes" id="UP000273143">
    <property type="component" value="Chromosome"/>
</dbReference>
<evidence type="ECO:0000256" key="9">
    <source>
        <dbReference type="SAM" id="Phobius"/>
    </source>
</evidence>
<evidence type="ECO:0000256" key="1">
    <source>
        <dbReference type="ARBA" id="ARBA00004651"/>
    </source>
</evidence>
<dbReference type="AlphaFoldDB" id="A0A3S9XD01"/>
<evidence type="ECO:0000256" key="6">
    <source>
        <dbReference type="ARBA" id="ARBA00022840"/>
    </source>
</evidence>
<feature type="transmembrane region" description="Helical" evidence="9">
    <location>
        <begin position="64"/>
        <end position="89"/>
    </location>
</feature>
<feature type="domain" description="ABC transporter" evidence="10">
    <location>
        <begin position="344"/>
        <end position="577"/>
    </location>
</feature>
<evidence type="ECO:0000259" key="11">
    <source>
        <dbReference type="PROSITE" id="PS50929"/>
    </source>
</evidence>
<proteinExistence type="predicted"/>
<dbReference type="SUPFAM" id="SSF52540">
    <property type="entry name" value="P-loop containing nucleoside triphosphate hydrolases"/>
    <property type="match status" value="1"/>
</dbReference>
<reference evidence="13" key="1">
    <citation type="submission" date="2018-06" db="EMBL/GenBank/DDBJ databases">
        <title>Complete genome of Pseudomonas insecticola strain QZS01.</title>
        <authorList>
            <person name="Wang J."/>
            <person name="Su Q."/>
        </authorList>
    </citation>
    <scope>NUCLEOTIDE SEQUENCE [LARGE SCALE GENOMIC DNA]</scope>
    <source>
        <strain evidence="13">QZS01</strain>
    </source>
</reference>